<dbReference type="SMART" id="SM00249">
    <property type="entry name" value="PHD"/>
    <property type="match status" value="1"/>
</dbReference>
<dbReference type="Pfam" id="PF05225">
    <property type="entry name" value="HTH_psq"/>
    <property type="match status" value="1"/>
</dbReference>
<dbReference type="InterPro" id="IPR050863">
    <property type="entry name" value="CenT-Element_Derived"/>
</dbReference>
<dbReference type="AlphaFoldDB" id="A0AAV8ZJF5"/>
<dbReference type="Proteomes" id="UP001162156">
    <property type="component" value="Unassembled WGS sequence"/>
</dbReference>
<evidence type="ECO:0000256" key="1">
    <source>
        <dbReference type="ARBA" id="ARBA00004123"/>
    </source>
</evidence>
<evidence type="ECO:0000259" key="7">
    <source>
        <dbReference type="PROSITE" id="PS50016"/>
    </source>
</evidence>
<comment type="caution">
    <text evidence="8">The sequence shown here is derived from an EMBL/GenBank/DDBJ whole genome shotgun (WGS) entry which is preliminary data.</text>
</comment>
<dbReference type="GO" id="GO:0008270">
    <property type="term" value="F:zinc ion binding"/>
    <property type="evidence" value="ECO:0007669"/>
    <property type="project" value="UniProtKB-KW"/>
</dbReference>
<feature type="compositionally biased region" description="Polar residues" evidence="6">
    <location>
        <begin position="9"/>
        <end position="26"/>
    </location>
</feature>
<feature type="region of interest" description="Disordered" evidence="6">
    <location>
        <begin position="524"/>
        <end position="587"/>
    </location>
</feature>
<dbReference type="InterPro" id="IPR001965">
    <property type="entry name" value="Znf_PHD"/>
</dbReference>
<name>A0AAV8ZJF5_9CUCU</name>
<feature type="region of interest" description="Disordered" evidence="6">
    <location>
        <begin position="376"/>
        <end position="397"/>
    </location>
</feature>
<evidence type="ECO:0000256" key="3">
    <source>
        <dbReference type="ARBA" id="ARBA00022771"/>
    </source>
</evidence>
<feature type="domain" description="PHD-type" evidence="7">
    <location>
        <begin position="434"/>
        <end position="481"/>
    </location>
</feature>
<evidence type="ECO:0000256" key="6">
    <source>
        <dbReference type="SAM" id="MobiDB-lite"/>
    </source>
</evidence>
<feature type="region of interest" description="Disordered" evidence="6">
    <location>
        <begin position="289"/>
        <end position="329"/>
    </location>
</feature>
<keyword evidence="4" id="KW-0862">Zinc</keyword>
<dbReference type="PROSITE" id="PS50016">
    <property type="entry name" value="ZF_PHD_2"/>
    <property type="match status" value="1"/>
</dbReference>
<feature type="region of interest" description="Disordered" evidence="6">
    <location>
        <begin position="1"/>
        <end position="30"/>
    </location>
</feature>
<evidence type="ECO:0000256" key="2">
    <source>
        <dbReference type="ARBA" id="ARBA00022723"/>
    </source>
</evidence>
<dbReference type="PANTHER" id="PTHR19303">
    <property type="entry name" value="TRANSPOSON"/>
    <property type="match status" value="1"/>
</dbReference>
<dbReference type="Gene3D" id="3.30.40.10">
    <property type="entry name" value="Zinc/RING finger domain, C3HC4 (zinc finger)"/>
    <property type="match status" value="1"/>
</dbReference>
<dbReference type="GO" id="GO:0005634">
    <property type="term" value="C:nucleus"/>
    <property type="evidence" value="ECO:0007669"/>
    <property type="project" value="UniProtKB-SubCell"/>
</dbReference>
<keyword evidence="2" id="KW-0479">Metal-binding</keyword>
<dbReference type="Gene3D" id="1.10.10.60">
    <property type="entry name" value="Homeodomain-like"/>
    <property type="match status" value="1"/>
</dbReference>
<gene>
    <name evidence="8" type="ORF">NQ314_005158</name>
</gene>
<evidence type="ECO:0000256" key="4">
    <source>
        <dbReference type="ARBA" id="ARBA00022833"/>
    </source>
</evidence>
<feature type="compositionally biased region" description="Acidic residues" evidence="6">
    <location>
        <begin position="290"/>
        <end position="300"/>
    </location>
</feature>
<comment type="subcellular location">
    <subcellularLocation>
        <location evidence="1">Nucleus</location>
    </subcellularLocation>
</comment>
<protein>
    <recommendedName>
        <fullName evidence="7">PHD-type domain-containing protein</fullName>
    </recommendedName>
</protein>
<dbReference type="SUPFAM" id="SSF57903">
    <property type="entry name" value="FYVE/PHD zinc finger"/>
    <property type="match status" value="1"/>
</dbReference>
<proteinExistence type="predicted"/>
<dbReference type="InterPro" id="IPR004875">
    <property type="entry name" value="DDE_SF_endonuclease_dom"/>
</dbReference>
<organism evidence="8 9">
    <name type="scientific">Rhamnusium bicolor</name>
    <dbReference type="NCBI Taxonomy" id="1586634"/>
    <lineage>
        <taxon>Eukaryota</taxon>
        <taxon>Metazoa</taxon>
        <taxon>Ecdysozoa</taxon>
        <taxon>Arthropoda</taxon>
        <taxon>Hexapoda</taxon>
        <taxon>Insecta</taxon>
        <taxon>Pterygota</taxon>
        <taxon>Neoptera</taxon>
        <taxon>Endopterygota</taxon>
        <taxon>Coleoptera</taxon>
        <taxon>Polyphaga</taxon>
        <taxon>Cucujiformia</taxon>
        <taxon>Chrysomeloidea</taxon>
        <taxon>Cerambycidae</taxon>
        <taxon>Lepturinae</taxon>
        <taxon>Rhagiini</taxon>
        <taxon>Rhamnusium</taxon>
    </lineage>
</organism>
<dbReference type="Pfam" id="PF03184">
    <property type="entry name" value="DDE_1"/>
    <property type="match status" value="1"/>
</dbReference>
<dbReference type="PANTHER" id="PTHR19303:SF74">
    <property type="entry name" value="POGO TRANSPOSABLE ELEMENT WITH KRAB DOMAIN"/>
    <property type="match status" value="1"/>
</dbReference>
<keyword evidence="9" id="KW-1185">Reference proteome</keyword>
<dbReference type="EMBL" id="JANEYF010001448">
    <property type="protein sequence ID" value="KAJ8964075.1"/>
    <property type="molecule type" value="Genomic_DNA"/>
</dbReference>
<dbReference type="CDD" id="cd15489">
    <property type="entry name" value="PHD_SF"/>
    <property type="match status" value="1"/>
</dbReference>
<feature type="compositionally biased region" description="Basic and acidic residues" evidence="6">
    <location>
        <begin position="313"/>
        <end position="328"/>
    </location>
</feature>
<keyword evidence="3 5" id="KW-0863">Zinc-finger</keyword>
<dbReference type="InterPro" id="IPR009057">
    <property type="entry name" value="Homeodomain-like_sf"/>
</dbReference>
<dbReference type="InterPro" id="IPR007889">
    <property type="entry name" value="HTH_Psq"/>
</dbReference>
<dbReference type="InterPro" id="IPR011011">
    <property type="entry name" value="Znf_FYVE_PHD"/>
</dbReference>
<dbReference type="SUPFAM" id="SSF46689">
    <property type="entry name" value="Homeodomain-like"/>
    <property type="match status" value="1"/>
</dbReference>
<dbReference type="InterPro" id="IPR013083">
    <property type="entry name" value="Znf_RING/FYVE/PHD"/>
</dbReference>
<dbReference type="InterPro" id="IPR019787">
    <property type="entry name" value="Znf_PHD-finger"/>
</dbReference>
<evidence type="ECO:0000313" key="9">
    <source>
        <dbReference type="Proteomes" id="UP001162156"/>
    </source>
</evidence>
<evidence type="ECO:0000256" key="5">
    <source>
        <dbReference type="PROSITE-ProRule" id="PRU00146"/>
    </source>
</evidence>
<sequence>MRNRAKKNTLAQKDNIGSMQEINNSKMGKPCQNLRAKWDDEAMENAMRAVEREMSQRKASERFNVSRRTLRNHLKTGSNIRKLGRGSVLTKQQEKDLVTRIMRLAEVGYPVTPKIARHQVFRFCEANNIPHKFQIEKETAGSMTTELFIDFVQHLAKFKLPGSILLIFDGAACHLDYEIVEAADQHAKKLLCLPSNTTHELQPLDKSVYRSFESHWNQEVLRYWDQHPDRVITKPRFNIIFSKVWSKCMTQENIISGFKETGIFPFNPSTIPEVAFAPSIPSSLHQARIDEDDDDDDDENIPLARVAENTRQSQEENNKQTNTDDSRELNVSFHELLETPNKLYDKPKAPRKKSINYKTQLVTRAVFIENLTDNVPSTSKAPIKQTTSTKSLPTSSSVPSTSKILSVKLTPITKSVPSSRSVAGKQITDSKNREWYCFLCDSCRVIDMRTCRSCKEWVHDECIGLTLSDDEEFECPKCENASTKKVPKAECKKCKKQLSILVDRMKKHHTKCVLTEATELEVVESEETEIEISDNPLDKDYDSDIPDDNPGSDTDSYTGSGLRASPEPGPSHTDVKTAKRLKRMKHSSTSIIIPPTKRVNKSNSGIEKRISERSDLSNFVIRTTAQEAKKFDLQHREVKKLCAQLHPGYNPLTRKNLSTILLDEVFASTLSEFKSELSGKNVCMSLDGWSNVHREPVVCAVVTEVQSGKLKVIAIALDKCQRNTCTIADAIDIWKDLLTYFKNEAEPAGCSNEQEFRQVEARFQMAMTDVHYLAYLLDPQYTGQKLTDEEVDKAINRSQQEGDLEADNSIHLLNDSDRDWVPKAEDVITSDDDANHH</sequence>
<evidence type="ECO:0000313" key="8">
    <source>
        <dbReference type="EMBL" id="KAJ8964075.1"/>
    </source>
</evidence>
<reference evidence="8" key="1">
    <citation type="journal article" date="2023" name="Insect Mol. Biol.">
        <title>Genome sequencing provides insights into the evolution of gene families encoding plant cell wall-degrading enzymes in longhorned beetles.</title>
        <authorList>
            <person name="Shin N.R."/>
            <person name="Okamura Y."/>
            <person name="Kirsch R."/>
            <person name="Pauchet Y."/>
        </authorList>
    </citation>
    <scope>NUCLEOTIDE SEQUENCE</scope>
    <source>
        <strain evidence="8">RBIC_L_NR</strain>
    </source>
</reference>
<accession>A0AAV8ZJF5</accession>
<feature type="compositionally biased region" description="Low complexity" evidence="6">
    <location>
        <begin position="386"/>
        <end position="397"/>
    </location>
</feature>
<dbReference type="GO" id="GO:0003677">
    <property type="term" value="F:DNA binding"/>
    <property type="evidence" value="ECO:0007669"/>
    <property type="project" value="InterPro"/>
</dbReference>